<keyword evidence="2" id="KW-1185">Reference proteome</keyword>
<dbReference type="RefSeq" id="XP_065987192.1">
    <property type="nucleotide sequence ID" value="XM_066131123.1"/>
</dbReference>
<dbReference type="Proteomes" id="UP000510686">
    <property type="component" value="Chromosome 4"/>
</dbReference>
<dbReference type="OrthoDB" id="4367324at2759"/>
<dbReference type="AlphaFoldDB" id="A0A7D5YWH9"/>
<protein>
    <submittedName>
        <fullName evidence="1">Uncharacterized protein</fullName>
    </submittedName>
</protein>
<gene>
    <name evidence="1" type="ORF">G6M90_00g079310</name>
</gene>
<accession>A0A7D5YWH9</accession>
<proteinExistence type="predicted"/>
<dbReference type="KEGG" id="mbrn:90968021"/>
<dbReference type="GeneID" id="90968021"/>
<sequence length="437" mass="47899">MANRNSTTLRQVLTQQKPLLPCTSTSNRNTTHGSWPKLDEYVVIWDEFNLKTLNESYGHLLDAAVPDTLLASPQADEVLAGLVVHTAEDINHLISWNHGLMEPTLRFAKSRLGLHPGLALYQKYSTPDKSLMVSLPGAAGRLTVNHIVALDDFPGGHLVVGLGRTSSKWSGRTVAHQLNSSTSVKKELIWPLRQLGNICKAAQTRYGYIQTDEELVVCCFSKIAQDEWKVALMPVPWTRSGADVLTTDLALWWLCMLAMSAQCHREIVDDGEMVKIDKWDEAYLDERRGWGRIHRYSGFEKPTNPRPASAGNVAATVVYSGVHVDPLFGINPAAVDRRADVFGHGTVNPSAVSLNAVNPSAVNFDAVNPGAVNFDAVNFVNFDTVNYAAVPHDAVNYGAVNFDAVNFDSTTNFSTVNPRAVNQNAGARTRLAPGERQ</sequence>
<organism evidence="1 2">
    <name type="scientific">Metarhizium brunneum</name>
    <dbReference type="NCBI Taxonomy" id="500148"/>
    <lineage>
        <taxon>Eukaryota</taxon>
        <taxon>Fungi</taxon>
        <taxon>Dikarya</taxon>
        <taxon>Ascomycota</taxon>
        <taxon>Pezizomycotina</taxon>
        <taxon>Sordariomycetes</taxon>
        <taxon>Hypocreomycetidae</taxon>
        <taxon>Hypocreales</taxon>
        <taxon>Clavicipitaceae</taxon>
        <taxon>Metarhizium</taxon>
    </lineage>
</organism>
<dbReference type="EMBL" id="CP058935">
    <property type="protein sequence ID" value="QLI71201.1"/>
    <property type="molecule type" value="Genomic_DNA"/>
</dbReference>
<evidence type="ECO:0000313" key="2">
    <source>
        <dbReference type="Proteomes" id="UP000510686"/>
    </source>
</evidence>
<reference evidence="1 2" key="1">
    <citation type="submission" date="2020-07" db="EMBL/GenBank/DDBJ databases">
        <title>Telomere length de novo assembly of all 7 chromosomes of the fungus, Metarhizium brunneum, using a novel assembly pipeline.</title>
        <authorList>
            <person name="Saud z."/>
            <person name="Kortsinoglou A."/>
            <person name="Kouvelis V.N."/>
            <person name="Butt T.M."/>
        </authorList>
    </citation>
    <scope>NUCLEOTIDE SEQUENCE [LARGE SCALE GENOMIC DNA]</scope>
    <source>
        <strain evidence="1 2">4556</strain>
    </source>
</reference>
<name>A0A7D5YWH9_9HYPO</name>
<evidence type="ECO:0000313" key="1">
    <source>
        <dbReference type="EMBL" id="QLI71201.1"/>
    </source>
</evidence>